<feature type="domain" description="N-acetyltransferase" evidence="1">
    <location>
        <begin position="2"/>
        <end position="169"/>
    </location>
</feature>
<reference evidence="2" key="2">
    <citation type="submission" date="2015-09" db="EMBL/GenBank/DDBJ databases">
        <title>Draft genome sequence of Mycobacterium neoaurum DSM 44074.</title>
        <authorList>
            <person name="Croce O."/>
            <person name="Robert C."/>
            <person name="Raoult D."/>
            <person name="Drancourt M."/>
        </authorList>
    </citation>
    <scope>NUCLEOTIDE SEQUENCE</scope>
    <source>
        <strain evidence="2">DSM 44074</strain>
    </source>
</reference>
<protein>
    <submittedName>
        <fullName evidence="2">Acetyltransferase</fullName>
    </submittedName>
</protein>
<dbReference type="InterPro" id="IPR050276">
    <property type="entry name" value="MshD_Acetyltransferase"/>
</dbReference>
<dbReference type="PANTHER" id="PTHR43617">
    <property type="entry name" value="L-AMINO ACID N-ACETYLTRANSFERASE"/>
    <property type="match status" value="1"/>
</dbReference>
<evidence type="ECO:0000259" key="1">
    <source>
        <dbReference type="PROSITE" id="PS51186"/>
    </source>
</evidence>
<dbReference type="Pfam" id="PF00583">
    <property type="entry name" value="Acetyltransf_1"/>
    <property type="match status" value="1"/>
</dbReference>
<dbReference type="GO" id="GO:0016747">
    <property type="term" value="F:acyltransferase activity, transferring groups other than amino-acyl groups"/>
    <property type="evidence" value="ECO:0007669"/>
    <property type="project" value="InterPro"/>
</dbReference>
<dbReference type="Proteomes" id="UP000028864">
    <property type="component" value="Unassembled WGS sequence"/>
</dbReference>
<dbReference type="CDD" id="cd04301">
    <property type="entry name" value="NAT_SF"/>
    <property type="match status" value="1"/>
</dbReference>
<organism evidence="2 3">
    <name type="scientific">Mycolicibacterium neoaurum</name>
    <name type="common">Mycobacterium neoaurum</name>
    <dbReference type="NCBI Taxonomy" id="1795"/>
    <lineage>
        <taxon>Bacteria</taxon>
        <taxon>Bacillati</taxon>
        <taxon>Actinomycetota</taxon>
        <taxon>Actinomycetes</taxon>
        <taxon>Mycobacteriales</taxon>
        <taxon>Mycobacteriaceae</taxon>
        <taxon>Mycolicibacterium</taxon>
    </lineage>
</organism>
<dbReference type="PANTHER" id="PTHR43617:SF2">
    <property type="entry name" value="UPF0039 PROTEIN SLL0451"/>
    <property type="match status" value="1"/>
</dbReference>
<dbReference type="RefSeq" id="WP_036469138.1">
    <property type="nucleotide sequence ID" value="NZ_LK021337.1"/>
</dbReference>
<evidence type="ECO:0000313" key="3">
    <source>
        <dbReference type="Proteomes" id="UP000028864"/>
    </source>
</evidence>
<gene>
    <name evidence="2" type="ORF">BN1047_00221</name>
</gene>
<dbReference type="PROSITE" id="PS51186">
    <property type="entry name" value="GNAT"/>
    <property type="match status" value="1"/>
</dbReference>
<evidence type="ECO:0000313" key="2">
    <source>
        <dbReference type="EMBL" id="CDQ42369.1"/>
    </source>
</evidence>
<name>A0AAV2WDH6_MYCNE</name>
<dbReference type="SUPFAM" id="SSF55729">
    <property type="entry name" value="Acyl-CoA N-acyltransferases (Nat)"/>
    <property type="match status" value="1"/>
</dbReference>
<dbReference type="AlphaFoldDB" id="A0AAV2WDH6"/>
<dbReference type="InterPro" id="IPR016181">
    <property type="entry name" value="Acyl_CoA_acyltransferase"/>
</dbReference>
<dbReference type="EMBL" id="LK021337">
    <property type="protein sequence ID" value="CDQ42369.1"/>
    <property type="molecule type" value="Genomic_DNA"/>
</dbReference>
<dbReference type="Gene3D" id="3.40.630.30">
    <property type="match status" value="1"/>
</dbReference>
<accession>A0AAV2WDH6</accession>
<sequence length="176" mass="19275">MVEIRPATAHDAMGVAEAHVRAWQVGYRGLISQDHLDALRAEDRARRYGFERMDLAGPFTQVAADGGTVCGHVTTGLSRDADLAGAGEIWALYVDPLRWGQGVGRRLLTAGCVRLALQGCGKAGLWVLSGNVRARRFYERAGWRFNGTERTDAIGADLVHEVRYERILDGSVPAER</sequence>
<proteinExistence type="predicted"/>
<dbReference type="InterPro" id="IPR000182">
    <property type="entry name" value="GNAT_dom"/>
</dbReference>
<reference evidence="2" key="1">
    <citation type="submission" date="2014-05" db="EMBL/GenBank/DDBJ databases">
        <authorList>
            <person name="Urmite Genomes"/>
        </authorList>
    </citation>
    <scope>NUCLEOTIDE SEQUENCE</scope>
    <source>
        <strain evidence="2">DSM 44074</strain>
    </source>
</reference>